<sequence length="319" mass="34591">MIFASVARSILRRCSVAVIAVAVAAPLLGAAPVFAQSGIRVVVNDSAVTSFEIAQRARLIEVSQRLSGAAAQKAATDELIDDTLRLQEMKRVGIAVPDAQVDSAIAEIAGRSKMSPAQFTQALGQVGVNIKTLRERIRVQIGWGRLIRARLQQTVRQERNDLIAQMRREENAGIDVTAEDFVLQRVIFTLRKGAPDAEISRRRQEAEQLRGRFTSCDAGLATAKTLREVAVLNVGRRLAGELPENIAALVKETDVGRLTKPVVTPQGVELYAVCGKQTVTGEAAVTAGGMDADQLNAQGQQLSQTMMRQLRQRASITMR</sequence>
<dbReference type="SUPFAM" id="SSF109998">
    <property type="entry name" value="Triger factor/SurA peptide-binding domain-like"/>
    <property type="match status" value="1"/>
</dbReference>
<evidence type="ECO:0000313" key="5">
    <source>
        <dbReference type="Proteomes" id="UP000631694"/>
    </source>
</evidence>
<keyword evidence="1" id="KW-0732">Signal</keyword>
<dbReference type="Gene3D" id="1.10.4030.10">
    <property type="entry name" value="Porin chaperone SurA, peptide-binding domain"/>
    <property type="match status" value="1"/>
</dbReference>
<evidence type="ECO:0000256" key="2">
    <source>
        <dbReference type="ARBA" id="ARBA00023110"/>
    </source>
</evidence>
<feature type="domain" description="SurA N-terminal" evidence="3">
    <location>
        <begin position="40"/>
        <end position="141"/>
    </location>
</feature>
<gene>
    <name evidence="4" type="ORF">I5731_17915</name>
</gene>
<accession>A0A931I5K6</accession>
<dbReference type="AlphaFoldDB" id="A0A931I5K6"/>
<proteinExistence type="predicted"/>
<dbReference type="InterPro" id="IPR015391">
    <property type="entry name" value="SurA_N"/>
</dbReference>
<dbReference type="EMBL" id="JADZLT010000056">
    <property type="protein sequence ID" value="MBH0239701.1"/>
    <property type="molecule type" value="Genomic_DNA"/>
</dbReference>
<dbReference type="Proteomes" id="UP000631694">
    <property type="component" value="Unassembled WGS sequence"/>
</dbReference>
<dbReference type="PANTHER" id="PTHR47637">
    <property type="entry name" value="CHAPERONE SURA"/>
    <property type="match status" value="1"/>
</dbReference>
<protein>
    <submittedName>
        <fullName evidence="4">SurA N-terminal domain-containing protein</fullName>
    </submittedName>
</protein>
<keyword evidence="2" id="KW-0413">Isomerase</keyword>
<dbReference type="InterPro" id="IPR050280">
    <property type="entry name" value="OMP_Chaperone_SurA"/>
</dbReference>
<dbReference type="RefSeq" id="WP_197312783.1">
    <property type="nucleotide sequence ID" value="NZ_JADZLT010000056.1"/>
</dbReference>
<dbReference type="InterPro" id="IPR027304">
    <property type="entry name" value="Trigger_fact/SurA_dom_sf"/>
</dbReference>
<dbReference type="Pfam" id="PF09312">
    <property type="entry name" value="SurA_N"/>
    <property type="match status" value="1"/>
</dbReference>
<keyword evidence="5" id="KW-1185">Reference proteome</keyword>
<comment type="caution">
    <text evidence="4">The sequence shown here is derived from an EMBL/GenBank/DDBJ whole genome shotgun (WGS) entry which is preliminary data.</text>
</comment>
<dbReference type="GO" id="GO:0003755">
    <property type="term" value="F:peptidyl-prolyl cis-trans isomerase activity"/>
    <property type="evidence" value="ECO:0007669"/>
    <property type="project" value="UniProtKB-KW"/>
</dbReference>
<evidence type="ECO:0000256" key="1">
    <source>
        <dbReference type="ARBA" id="ARBA00022729"/>
    </source>
</evidence>
<evidence type="ECO:0000259" key="3">
    <source>
        <dbReference type="Pfam" id="PF09312"/>
    </source>
</evidence>
<keyword evidence="2" id="KW-0697">Rotamase</keyword>
<dbReference type="PANTHER" id="PTHR47637:SF1">
    <property type="entry name" value="CHAPERONE SURA"/>
    <property type="match status" value="1"/>
</dbReference>
<evidence type="ECO:0000313" key="4">
    <source>
        <dbReference type="EMBL" id="MBH0239701.1"/>
    </source>
</evidence>
<reference evidence="4" key="1">
    <citation type="submission" date="2020-12" db="EMBL/GenBank/DDBJ databases">
        <title>Methylobrevis albus sp. nov., isolated from fresh water lack sediment.</title>
        <authorList>
            <person name="Zou Q."/>
        </authorList>
    </citation>
    <scope>NUCLEOTIDE SEQUENCE</scope>
    <source>
        <strain evidence="4">L22</strain>
    </source>
</reference>
<name>A0A931I5K6_9HYPH</name>
<organism evidence="4 5">
    <name type="scientific">Methylobrevis albus</name>
    <dbReference type="NCBI Taxonomy" id="2793297"/>
    <lineage>
        <taxon>Bacteria</taxon>
        <taxon>Pseudomonadati</taxon>
        <taxon>Pseudomonadota</taxon>
        <taxon>Alphaproteobacteria</taxon>
        <taxon>Hyphomicrobiales</taxon>
        <taxon>Pleomorphomonadaceae</taxon>
        <taxon>Methylobrevis</taxon>
    </lineage>
</organism>